<dbReference type="PANTHER" id="PTHR33546:SF1">
    <property type="entry name" value="LARGE, MULTIFUNCTIONAL SECRETED PROTEIN"/>
    <property type="match status" value="1"/>
</dbReference>
<evidence type="ECO:0000256" key="1">
    <source>
        <dbReference type="ARBA" id="ARBA00022729"/>
    </source>
</evidence>
<dbReference type="Gene3D" id="2.120.10.30">
    <property type="entry name" value="TolB, C-terminal domain"/>
    <property type="match status" value="1"/>
</dbReference>
<organism evidence="4 5">
    <name type="scientific">Luteolibacter algae</name>
    <dbReference type="NCBI Taxonomy" id="454151"/>
    <lineage>
        <taxon>Bacteria</taxon>
        <taxon>Pseudomonadati</taxon>
        <taxon>Verrucomicrobiota</taxon>
        <taxon>Verrucomicrobiia</taxon>
        <taxon>Verrucomicrobiales</taxon>
        <taxon>Verrucomicrobiaceae</taxon>
        <taxon>Luteolibacter</taxon>
    </lineage>
</organism>
<dbReference type="SUPFAM" id="SSF63829">
    <property type="entry name" value="Calcium-dependent phosphotriesterase"/>
    <property type="match status" value="1"/>
</dbReference>
<dbReference type="RefSeq" id="WP_386819006.1">
    <property type="nucleotide sequence ID" value="NZ_JBHUIT010000003.1"/>
</dbReference>
<sequence length="483" mass="52860">MRAISILAALSVSAFAQEDPMQAEYYHRQEIPLPKGEVMEISSIALMPGEKVAVASRRGDVWICSGAYGEDLSKVTWQKFAEGLHEPLGMFYKDGSLFLTQRPEFTRLEDTDGDGKADVFETINSDWGINGNYHEYAFGSKPDKNGDVWINLCLTGSAAAESDWRGWTVRITPEGKMIPTCSGIRSPGGIGMNASGDMFYTDNQGLWNGSSSLKWLKPGSFQGNPTGNKYHKLAGLPAPPEPESGSRVLAERLKHPEFIPPAVVLPHAIVGNSPTGIAADTSGGKFGPWNEQLYIGEQTKSEVQRVCLEMVNGLYQGAVFHFLNGFEAGIVPLRFDDEKGIIFVGGTNRGWASKGSKPFSFERVQWTGKTPFEILTMTANHDGFTLNFTEPVDEKSASDPASYTMAAWTYILQKTYGSPEVDKATPIVKSATVSEDKKSVRLEIEGLVRGHVHHLDAKGVKSAKGKGIWHPNAYYTLNEIPAK</sequence>
<evidence type="ECO:0000313" key="5">
    <source>
        <dbReference type="Proteomes" id="UP001597375"/>
    </source>
</evidence>
<dbReference type="InterPro" id="IPR055557">
    <property type="entry name" value="DUF7133"/>
</dbReference>
<dbReference type="EMBL" id="JBHUIT010000003">
    <property type="protein sequence ID" value="MFD2256084.1"/>
    <property type="molecule type" value="Genomic_DNA"/>
</dbReference>
<evidence type="ECO:0000256" key="2">
    <source>
        <dbReference type="SAM" id="SignalP"/>
    </source>
</evidence>
<feature type="domain" description="DUF7133" evidence="3">
    <location>
        <begin position="79"/>
        <end position="205"/>
    </location>
</feature>
<dbReference type="PANTHER" id="PTHR33546">
    <property type="entry name" value="LARGE, MULTIFUNCTIONAL SECRETED PROTEIN-RELATED"/>
    <property type="match status" value="1"/>
</dbReference>
<reference evidence="5" key="1">
    <citation type="journal article" date="2019" name="Int. J. Syst. Evol. Microbiol.">
        <title>The Global Catalogue of Microorganisms (GCM) 10K type strain sequencing project: providing services to taxonomists for standard genome sequencing and annotation.</title>
        <authorList>
            <consortium name="The Broad Institute Genomics Platform"/>
            <consortium name="The Broad Institute Genome Sequencing Center for Infectious Disease"/>
            <person name="Wu L."/>
            <person name="Ma J."/>
        </authorList>
    </citation>
    <scope>NUCLEOTIDE SEQUENCE [LARGE SCALE GENOMIC DNA]</scope>
    <source>
        <strain evidence="5">CGMCC 4.7106</strain>
    </source>
</reference>
<gene>
    <name evidence="4" type="ORF">ACFSSA_05290</name>
</gene>
<proteinExistence type="predicted"/>
<feature type="signal peptide" evidence="2">
    <location>
        <begin position="1"/>
        <end position="16"/>
    </location>
</feature>
<name>A0ABW5D5T2_9BACT</name>
<comment type="caution">
    <text evidence="4">The sequence shown here is derived from an EMBL/GenBank/DDBJ whole genome shotgun (WGS) entry which is preliminary data.</text>
</comment>
<evidence type="ECO:0000313" key="4">
    <source>
        <dbReference type="EMBL" id="MFD2256084.1"/>
    </source>
</evidence>
<dbReference type="Proteomes" id="UP001597375">
    <property type="component" value="Unassembled WGS sequence"/>
</dbReference>
<dbReference type="InterPro" id="IPR011042">
    <property type="entry name" value="6-blade_b-propeller_TolB-like"/>
</dbReference>
<accession>A0ABW5D5T2</accession>
<dbReference type="Pfam" id="PF23500">
    <property type="entry name" value="DUF7133"/>
    <property type="match status" value="1"/>
</dbReference>
<keyword evidence="5" id="KW-1185">Reference proteome</keyword>
<keyword evidence="1 2" id="KW-0732">Signal</keyword>
<dbReference type="InterPro" id="IPR014755">
    <property type="entry name" value="Cu-Rt/internalin_Ig-like"/>
</dbReference>
<feature type="chain" id="PRO_5046440705" description="DUF7133 domain-containing protein" evidence="2">
    <location>
        <begin position="17"/>
        <end position="483"/>
    </location>
</feature>
<evidence type="ECO:0000259" key="3">
    <source>
        <dbReference type="Pfam" id="PF23500"/>
    </source>
</evidence>
<dbReference type="Gene3D" id="2.60.40.1220">
    <property type="match status" value="1"/>
</dbReference>
<protein>
    <recommendedName>
        <fullName evidence="3">DUF7133 domain-containing protein</fullName>
    </recommendedName>
</protein>